<dbReference type="Pfam" id="PF06026">
    <property type="entry name" value="Rib_5-P_isom_A"/>
    <property type="match status" value="1"/>
</dbReference>
<dbReference type="UniPathway" id="UPA00115">
    <property type="reaction ID" value="UER00412"/>
</dbReference>
<feature type="binding site" evidence="3">
    <location>
        <begin position="26"/>
        <end position="29"/>
    </location>
    <ligand>
        <name>substrate</name>
    </ligand>
</feature>
<dbReference type="EMBL" id="FPKS01000011">
    <property type="protein sequence ID" value="SFZ75742.1"/>
    <property type="molecule type" value="Genomic_DNA"/>
</dbReference>
<dbReference type="SUPFAM" id="SSF100950">
    <property type="entry name" value="NagB/RpiA/CoA transferase-like"/>
    <property type="match status" value="1"/>
</dbReference>
<evidence type="ECO:0000313" key="7">
    <source>
        <dbReference type="Proteomes" id="UP000218979"/>
    </source>
</evidence>
<evidence type="ECO:0000313" key="6">
    <source>
        <dbReference type="Proteomes" id="UP000185655"/>
    </source>
</evidence>
<dbReference type="GO" id="GO:0009052">
    <property type="term" value="P:pentose-phosphate shunt, non-oxidative branch"/>
    <property type="evidence" value="ECO:0007669"/>
    <property type="project" value="UniProtKB-UniRule"/>
</dbReference>
<dbReference type="Proteomes" id="UP000218979">
    <property type="component" value="Unassembled WGS sequence"/>
</dbReference>
<dbReference type="Proteomes" id="UP000185655">
    <property type="component" value="Unassembled WGS sequence"/>
</dbReference>
<keyword evidence="2 3" id="KW-0413">Isomerase</keyword>
<dbReference type="InterPro" id="IPR037171">
    <property type="entry name" value="NagB/RpiA_transferase-like"/>
</dbReference>
<comment type="similarity">
    <text evidence="3">Belongs to the ribose 5-phosphate isomerase family.</text>
</comment>
<gene>
    <name evidence="3" type="primary">rpiA</name>
    <name evidence="4" type="ORF">RR45_GL000358</name>
    <name evidence="5" type="ORF">SAMN02746068_01727</name>
</gene>
<dbReference type="PANTHER" id="PTHR43748:SF3">
    <property type="entry name" value="RIBOSE-5-PHOSPHATE ISOMERASE 3, CHLOROPLASTIC-RELATED"/>
    <property type="match status" value="1"/>
</dbReference>
<protein>
    <recommendedName>
        <fullName evidence="3">Ribose-5-phosphate isomerase A</fullName>
        <ecNumber evidence="3">5.3.1.6</ecNumber>
    </recommendedName>
    <alternativeName>
        <fullName evidence="3">Phosphoriboisomerase A</fullName>
        <shortName evidence="3">PRI</shortName>
    </alternativeName>
</protein>
<feature type="binding site" evidence="3">
    <location>
        <begin position="95"/>
        <end position="98"/>
    </location>
    <ligand>
        <name>substrate</name>
    </ligand>
</feature>
<dbReference type="GO" id="GO:0004751">
    <property type="term" value="F:ribose-5-phosphate isomerase activity"/>
    <property type="evidence" value="ECO:0007669"/>
    <property type="project" value="UniProtKB-UniRule"/>
</dbReference>
<sequence length="225" mass="24370">MNNLKKMVGIEAAKFVKDGMVVGLGTGSTAAFFVAELGRRVAEENLKIVGVTTSSVTNTQARELGIPLKDIDEVDAIDLTVDGADEVDLDLNGIKGGGAALLMEKIVATYSQDYIWIADESKLVEHLGAFPLPVEVVSFGCGQLFRLFDKLGFRPTFRLDETGARLITDMGNHIIDLHLEKIEDPARLIKLLDETVGVVEHGLFKDMAKTVIIGSETNGVKIITK</sequence>
<reference evidence="4 7" key="1">
    <citation type="submission" date="2014-12" db="EMBL/GenBank/DDBJ databases">
        <title>Draft genome sequences of 10 type strains of Lactococcus.</title>
        <authorList>
            <person name="Sun Z."/>
            <person name="Zhong Z."/>
            <person name="Liu W."/>
            <person name="Zhang W."/>
            <person name="Zhang H."/>
        </authorList>
    </citation>
    <scope>NUCLEOTIDE SEQUENCE [LARGE SCALE GENOMIC DNA]</scope>
    <source>
        <strain evidence="4 7">DSM 22330</strain>
    </source>
</reference>
<dbReference type="NCBIfam" id="TIGR00021">
    <property type="entry name" value="rpiA"/>
    <property type="match status" value="1"/>
</dbReference>
<dbReference type="HAMAP" id="MF_00170">
    <property type="entry name" value="Rib_5P_isom_A"/>
    <property type="match status" value="1"/>
</dbReference>
<dbReference type="EMBL" id="JXJT01000011">
    <property type="protein sequence ID" value="PCS03069.1"/>
    <property type="molecule type" value="Genomic_DNA"/>
</dbReference>
<accession>A0A1K2HG46</accession>
<dbReference type="OrthoDB" id="5870696at2"/>
<dbReference type="AlphaFoldDB" id="A0A1K2HG46"/>
<dbReference type="NCBIfam" id="NF001924">
    <property type="entry name" value="PRK00702.1"/>
    <property type="match status" value="1"/>
</dbReference>
<dbReference type="SUPFAM" id="SSF75445">
    <property type="entry name" value="D-ribose-5-phosphate isomerase (RpiA), lid domain"/>
    <property type="match status" value="1"/>
</dbReference>
<dbReference type="RefSeq" id="WP_031366391.1">
    <property type="nucleotide sequence ID" value="NZ_FPKS01000011.1"/>
</dbReference>
<feature type="binding site" evidence="3">
    <location>
        <begin position="82"/>
        <end position="85"/>
    </location>
    <ligand>
        <name>substrate</name>
    </ligand>
</feature>
<dbReference type="InterPro" id="IPR020672">
    <property type="entry name" value="Ribose5P_isomerase_typA_subgr"/>
</dbReference>
<feature type="active site" description="Proton acceptor" evidence="3">
    <location>
        <position position="104"/>
    </location>
</feature>
<dbReference type="FunFam" id="3.40.50.1360:FF:000001">
    <property type="entry name" value="Ribose-5-phosphate isomerase A"/>
    <property type="match status" value="1"/>
</dbReference>
<dbReference type="Gene3D" id="3.40.50.1360">
    <property type="match status" value="1"/>
</dbReference>
<organism evidence="5 6">
    <name type="scientific">Pseudolactococcus chungangensis CAU 28 = DSM 22330</name>
    <dbReference type="NCBI Taxonomy" id="1122154"/>
    <lineage>
        <taxon>Bacteria</taxon>
        <taxon>Bacillati</taxon>
        <taxon>Bacillota</taxon>
        <taxon>Bacilli</taxon>
        <taxon>Lactobacillales</taxon>
        <taxon>Streptococcaceae</taxon>
        <taxon>Pseudolactococcus</taxon>
    </lineage>
</organism>
<evidence type="ECO:0000256" key="1">
    <source>
        <dbReference type="ARBA" id="ARBA00001713"/>
    </source>
</evidence>
<dbReference type="STRING" id="1122154.SAMN02746068_01727"/>
<dbReference type="InterPro" id="IPR004788">
    <property type="entry name" value="Ribose5P_isomerase_type_A"/>
</dbReference>
<comment type="pathway">
    <text evidence="3">Carbohydrate degradation; pentose phosphate pathway; D-ribose 5-phosphate from D-ribulose 5-phosphate (non-oxidative stage): step 1/1.</text>
</comment>
<evidence type="ECO:0000256" key="3">
    <source>
        <dbReference type="HAMAP-Rule" id="MF_00170"/>
    </source>
</evidence>
<reference evidence="5 6" key="2">
    <citation type="submission" date="2016-11" db="EMBL/GenBank/DDBJ databases">
        <authorList>
            <person name="Jaros S."/>
            <person name="Januszkiewicz K."/>
            <person name="Wedrychowicz H."/>
        </authorList>
    </citation>
    <scope>NUCLEOTIDE SEQUENCE [LARGE SCALE GENOMIC DNA]</scope>
    <source>
        <strain evidence="5 6">DSM 22330</strain>
    </source>
</reference>
<dbReference type="EC" id="5.3.1.6" evidence="3"/>
<comment type="function">
    <text evidence="3">Catalyzes the reversible conversion of ribose-5-phosphate to ribulose 5-phosphate.</text>
</comment>
<comment type="subunit">
    <text evidence="3">Homodimer.</text>
</comment>
<keyword evidence="7" id="KW-1185">Reference proteome</keyword>
<feature type="binding site" evidence="3">
    <location>
        <position position="122"/>
    </location>
    <ligand>
        <name>substrate</name>
    </ligand>
</feature>
<name>A0A1K2HG46_9LACT</name>
<comment type="catalytic activity">
    <reaction evidence="1 3">
        <text>aldehydo-D-ribose 5-phosphate = D-ribulose 5-phosphate</text>
        <dbReference type="Rhea" id="RHEA:14657"/>
        <dbReference type="ChEBI" id="CHEBI:58121"/>
        <dbReference type="ChEBI" id="CHEBI:58273"/>
        <dbReference type="EC" id="5.3.1.6"/>
    </reaction>
</comment>
<dbReference type="Gene3D" id="3.30.70.260">
    <property type="match status" value="1"/>
</dbReference>
<evidence type="ECO:0000256" key="2">
    <source>
        <dbReference type="ARBA" id="ARBA00023235"/>
    </source>
</evidence>
<proteinExistence type="inferred from homology"/>
<dbReference type="InterPro" id="IPR050262">
    <property type="entry name" value="Ribose-5P_isomerase"/>
</dbReference>
<dbReference type="CDD" id="cd01398">
    <property type="entry name" value="RPI_A"/>
    <property type="match status" value="1"/>
</dbReference>
<evidence type="ECO:0000313" key="5">
    <source>
        <dbReference type="EMBL" id="SFZ75742.1"/>
    </source>
</evidence>
<dbReference type="PANTHER" id="PTHR43748">
    <property type="entry name" value="RIBOSE-5-PHOSPHATE ISOMERASE 3, CHLOROPLASTIC-RELATED"/>
    <property type="match status" value="1"/>
</dbReference>
<evidence type="ECO:0000313" key="4">
    <source>
        <dbReference type="EMBL" id="PCS03069.1"/>
    </source>
</evidence>